<evidence type="ECO:0000256" key="6">
    <source>
        <dbReference type="SAM" id="Phobius"/>
    </source>
</evidence>
<name>A0A9X9A374_BACCE</name>
<feature type="non-terminal residue" evidence="7">
    <location>
        <position position="215"/>
    </location>
</feature>
<evidence type="ECO:0000256" key="4">
    <source>
        <dbReference type="ARBA" id="ARBA00022989"/>
    </source>
</evidence>
<keyword evidence="3 6" id="KW-0812">Transmembrane</keyword>
<dbReference type="InterPro" id="IPR002293">
    <property type="entry name" value="AA/rel_permease1"/>
</dbReference>
<keyword evidence="5 6" id="KW-0472">Membrane</keyword>
<evidence type="ECO:0000256" key="5">
    <source>
        <dbReference type="ARBA" id="ARBA00023136"/>
    </source>
</evidence>
<feature type="transmembrane region" description="Helical" evidence="6">
    <location>
        <begin position="12"/>
        <end position="37"/>
    </location>
</feature>
<dbReference type="EMBL" id="SZOH01002889">
    <property type="protein sequence ID" value="TKI92771.1"/>
    <property type="molecule type" value="Genomic_DNA"/>
</dbReference>
<evidence type="ECO:0000313" key="8">
    <source>
        <dbReference type="Proteomes" id="UP000308444"/>
    </source>
</evidence>
<dbReference type="Proteomes" id="UP000308444">
    <property type="component" value="Unassembled WGS sequence"/>
</dbReference>
<feature type="transmembrane region" description="Helical" evidence="6">
    <location>
        <begin position="43"/>
        <end position="64"/>
    </location>
</feature>
<dbReference type="InterPro" id="IPR050367">
    <property type="entry name" value="APC_superfamily"/>
</dbReference>
<dbReference type="AlphaFoldDB" id="A0A9X9A374"/>
<sequence>EYIGFNSAWGYWLAGILGNVATIMLLFSTLGYFFPIFKGGNNVASIVGASLLLWTLHFLILFGIREASIMNVIATIGKLVPIVLFIVVMVTAFRWDTFTHDFWGEGTISLSAILGQVKNTMLVTLWVFIGVEGAVVLSGRAKNSRDVGKATVLGLILVMSIYILISVLSMGAMTRGELSVLETPSMGHVLEHVVGPWGAVAINIGLVASLVGTLI</sequence>
<accession>A0A9X9A374</accession>
<feature type="transmembrane region" description="Helical" evidence="6">
    <location>
        <begin position="150"/>
        <end position="173"/>
    </location>
</feature>
<comment type="subcellular location">
    <subcellularLocation>
        <location evidence="1">Cell membrane</location>
        <topology evidence="1">Multi-pass membrane protein</topology>
    </subcellularLocation>
</comment>
<evidence type="ECO:0000256" key="1">
    <source>
        <dbReference type="ARBA" id="ARBA00004651"/>
    </source>
</evidence>
<dbReference type="PANTHER" id="PTHR42770:SF4">
    <property type="entry name" value="ARGININE_ORNITHINE ANTIPORTER-RELATED"/>
    <property type="match status" value="1"/>
</dbReference>
<reference evidence="7 8" key="1">
    <citation type="journal article" date="2019" name="Environ. Microbiol.">
        <title>An active ?-lactamase is a part of an orchestrated cell wall stress resistance network of Bacillus subtilis and related rhizosphere species.</title>
        <authorList>
            <person name="Bucher T."/>
            <person name="Keren-Paz A."/>
            <person name="Hausser J."/>
            <person name="Olender T."/>
            <person name="Cytryn E."/>
            <person name="Kolodkin-Gal I."/>
        </authorList>
    </citation>
    <scope>NUCLEOTIDE SEQUENCE [LARGE SCALE GENOMIC DNA]</scope>
    <source>
        <strain evidence="7 8">I32</strain>
    </source>
</reference>
<dbReference type="Pfam" id="PF13520">
    <property type="entry name" value="AA_permease_2"/>
    <property type="match status" value="1"/>
</dbReference>
<keyword evidence="2" id="KW-1003">Cell membrane</keyword>
<dbReference type="Gene3D" id="1.20.1740.10">
    <property type="entry name" value="Amino acid/polyamine transporter I"/>
    <property type="match status" value="1"/>
</dbReference>
<feature type="transmembrane region" description="Helical" evidence="6">
    <location>
        <begin position="193"/>
        <end position="214"/>
    </location>
</feature>
<evidence type="ECO:0000256" key="2">
    <source>
        <dbReference type="ARBA" id="ARBA00022475"/>
    </source>
</evidence>
<feature type="transmembrane region" description="Helical" evidence="6">
    <location>
        <begin position="120"/>
        <end position="138"/>
    </location>
</feature>
<keyword evidence="4 6" id="KW-1133">Transmembrane helix</keyword>
<proteinExistence type="predicted"/>
<dbReference type="PANTHER" id="PTHR42770">
    <property type="entry name" value="AMINO ACID TRANSPORTER-RELATED"/>
    <property type="match status" value="1"/>
</dbReference>
<evidence type="ECO:0000313" key="7">
    <source>
        <dbReference type="EMBL" id="TKI92771.1"/>
    </source>
</evidence>
<dbReference type="GO" id="GO:0005886">
    <property type="term" value="C:plasma membrane"/>
    <property type="evidence" value="ECO:0007669"/>
    <property type="project" value="UniProtKB-SubCell"/>
</dbReference>
<evidence type="ECO:0000256" key="3">
    <source>
        <dbReference type="ARBA" id="ARBA00022692"/>
    </source>
</evidence>
<protein>
    <submittedName>
        <fullName evidence="7">Amino acid permease</fullName>
    </submittedName>
</protein>
<feature type="non-terminal residue" evidence="7">
    <location>
        <position position="1"/>
    </location>
</feature>
<feature type="transmembrane region" description="Helical" evidence="6">
    <location>
        <begin position="76"/>
        <end position="95"/>
    </location>
</feature>
<organism evidence="7 8">
    <name type="scientific">Bacillus cereus</name>
    <dbReference type="NCBI Taxonomy" id="1396"/>
    <lineage>
        <taxon>Bacteria</taxon>
        <taxon>Bacillati</taxon>
        <taxon>Bacillota</taxon>
        <taxon>Bacilli</taxon>
        <taxon>Bacillales</taxon>
        <taxon>Bacillaceae</taxon>
        <taxon>Bacillus</taxon>
        <taxon>Bacillus cereus group</taxon>
    </lineage>
</organism>
<gene>
    <name evidence="7" type="ORF">FC695_30970</name>
</gene>
<comment type="caution">
    <text evidence="7">The sequence shown here is derived from an EMBL/GenBank/DDBJ whole genome shotgun (WGS) entry which is preliminary data.</text>
</comment>
<dbReference type="GO" id="GO:0022857">
    <property type="term" value="F:transmembrane transporter activity"/>
    <property type="evidence" value="ECO:0007669"/>
    <property type="project" value="InterPro"/>
</dbReference>